<comment type="subunit">
    <text evidence="3">UreD, UreF and UreG form a complex that acts as a GTP-hydrolysis-dependent molecular chaperone, activating the urease apoprotein by helping to assemble the nickel containing metallocenter of UreC. The UreE protein probably delivers the nickel.</text>
</comment>
<dbReference type="PANTHER" id="PTHR33620:SF1">
    <property type="entry name" value="UREASE ACCESSORY PROTEIN F"/>
    <property type="match status" value="1"/>
</dbReference>
<dbReference type="GO" id="GO:0016151">
    <property type="term" value="F:nickel cation binding"/>
    <property type="evidence" value="ECO:0007669"/>
    <property type="project" value="UniProtKB-UniRule"/>
</dbReference>
<dbReference type="Gene3D" id="1.10.4190.10">
    <property type="entry name" value="Urease accessory protein UreF"/>
    <property type="match status" value="1"/>
</dbReference>
<dbReference type="HAMAP" id="MF_01385">
    <property type="entry name" value="UreF"/>
    <property type="match status" value="1"/>
</dbReference>
<keyword evidence="5" id="KW-1185">Reference proteome</keyword>
<gene>
    <name evidence="3" type="primary">ureF</name>
    <name evidence="4" type="ORF">HPT30_08380</name>
</gene>
<evidence type="ECO:0000256" key="1">
    <source>
        <dbReference type="ARBA" id="ARBA00022988"/>
    </source>
</evidence>
<accession>A0A850EKV5</accession>
<organism evidence="4 5">
    <name type="scientific">Paenibacillus agri</name>
    <dbReference type="NCBI Taxonomy" id="2744309"/>
    <lineage>
        <taxon>Bacteria</taxon>
        <taxon>Bacillati</taxon>
        <taxon>Bacillota</taxon>
        <taxon>Bacilli</taxon>
        <taxon>Bacillales</taxon>
        <taxon>Paenibacillaceae</taxon>
        <taxon>Paenibacillus</taxon>
    </lineage>
</organism>
<dbReference type="InterPro" id="IPR002639">
    <property type="entry name" value="UreF"/>
</dbReference>
<dbReference type="GO" id="GO:0005737">
    <property type="term" value="C:cytoplasm"/>
    <property type="evidence" value="ECO:0007669"/>
    <property type="project" value="UniProtKB-SubCell"/>
</dbReference>
<evidence type="ECO:0000256" key="2">
    <source>
        <dbReference type="ARBA" id="ARBA00023186"/>
    </source>
</evidence>
<evidence type="ECO:0000256" key="3">
    <source>
        <dbReference type="HAMAP-Rule" id="MF_01385"/>
    </source>
</evidence>
<keyword evidence="2 3" id="KW-0143">Chaperone</keyword>
<comment type="caution">
    <text evidence="4">The sequence shown here is derived from an EMBL/GenBank/DDBJ whole genome shotgun (WGS) entry which is preliminary data.</text>
</comment>
<dbReference type="InterPro" id="IPR038277">
    <property type="entry name" value="UreF_sf"/>
</dbReference>
<sequence>MENDKSIYTTGVDSPASWLAYQQLLDSALPIGGFSHSFGLETMVQEMRINNTIQLRSYVENMVIHNWACGDALVIKAVYRDVPAQGWERLWAVERQIHMQRLAMESRKAAEKMGRRLLALAIEIFPSIEWQPLSGACKQGDALGTHALVHGFASYQLGIPMRKAVEGYLYTCIVNSMNSALRLMSMGQTEAQKLIAAIMPITEKAVWIVEQTEPEEAWNSMPMAELAMVRHETLYSRLFMS</sequence>
<comment type="similarity">
    <text evidence="3">Belongs to the UreF family.</text>
</comment>
<protein>
    <recommendedName>
        <fullName evidence="3">Urease accessory protein UreF</fullName>
    </recommendedName>
</protein>
<reference evidence="4" key="1">
    <citation type="submission" date="2020-06" db="EMBL/GenBank/DDBJ databases">
        <title>Paenibacillus sp. nov., isolated from soil.</title>
        <authorList>
            <person name="Seo Y.L."/>
        </authorList>
    </citation>
    <scope>NUCLEOTIDE SEQUENCE [LARGE SCALE GENOMIC DNA]</scope>
    <source>
        <strain evidence="4">JW14</strain>
    </source>
</reference>
<dbReference type="PIRSF" id="PIRSF009467">
    <property type="entry name" value="Ureas_acces_UreF"/>
    <property type="match status" value="1"/>
</dbReference>
<dbReference type="PANTHER" id="PTHR33620">
    <property type="entry name" value="UREASE ACCESSORY PROTEIN F"/>
    <property type="match status" value="1"/>
</dbReference>
<dbReference type="EMBL" id="JABWCS010000200">
    <property type="protein sequence ID" value="NUU60359.1"/>
    <property type="molecule type" value="Genomic_DNA"/>
</dbReference>
<dbReference type="RefSeq" id="WP_175370993.1">
    <property type="nucleotide sequence ID" value="NZ_JABWCS010000200.1"/>
</dbReference>
<comment type="function">
    <text evidence="3">Required for maturation of urease via the functional incorporation of the urease nickel metallocenter.</text>
</comment>
<dbReference type="Pfam" id="PF01730">
    <property type="entry name" value="UreF"/>
    <property type="match status" value="1"/>
</dbReference>
<evidence type="ECO:0000313" key="4">
    <source>
        <dbReference type="EMBL" id="NUU60359.1"/>
    </source>
</evidence>
<proteinExistence type="inferred from homology"/>
<dbReference type="AlphaFoldDB" id="A0A850EKV5"/>
<name>A0A850EKV5_9BACL</name>
<keyword evidence="1 3" id="KW-0996">Nickel insertion</keyword>
<keyword evidence="3" id="KW-0963">Cytoplasm</keyword>
<comment type="subcellular location">
    <subcellularLocation>
        <location evidence="3">Cytoplasm</location>
    </subcellularLocation>
</comment>
<dbReference type="Proteomes" id="UP000564806">
    <property type="component" value="Unassembled WGS sequence"/>
</dbReference>
<evidence type="ECO:0000313" key="5">
    <source>
        <dbReference type="Proteomes" id="UP000564806"/>
    </source>
</evidence>